<gene>
    <name evidence="1" type="ORF">DCAR_0415486</name>
</gene>
<organism evidence="1 2">
    <name type="scientific">Daucus carota subsp. sativus</name>
    <name type="common">Carrot</name>
    <dbReference type="NCBI Taxonomy" id="79200"/>
    <lineage>
        <taxon>Eukaryota</taxon>
        <taxon>Viridiplantae</taxon>
        <taxon>Streptophyta</taxon>
        <taxon>Embryophyta</taxon>
        <taxon>Tracheophyta</taxon>
        <taxon>Spermatophyta</taxon>
        <taxon>Magnoliopsida</taxon>
        <taxon>eudicotyledons</taxon>
        <taxon>Gunneridae</taxon>
        <taxon>Pentapetalae</taxon>
        <taxon>asterids</taxon>
        <taxon>campanulids</taxon>
        <taxon>Apiales</taxon>
        <taxon>Apiaceae</taxon>
        <taxon>Apioideae</taxon>
        <taxon>Scandiceae</taxon>
        <taxon>Daucinae</taxon>
        <taxon>Daucus</taxon>
        <taxon>Daucus sect. Daucus</taxon>
    </lineage>
</organism>
<dbReference type="Proteomes" id="UP000077755">
    <property type="component" value="Chromosome 4"/>
</dbReference>
<proteinExistence type="predicted"/>
<keyword evidence="2" id="KW-1185">Reference proteome</keyword>
<protein>
    <submittedName>
        <fullName evidence="1">Uncharacterized protein</fullName>
    </submittedName>
</protein>
<reference evidence="1" key="1">
    <citation type="journal article" date="2016" name="Nat. Genet.">
        <title>A high-quality carrot genome assembly provides new insights into carotenoid accumulation and asterid genome evolution.</title>
        <authorList>
            <person name="Iorizzo M."/>
            <person name="Ellison S."/>
            <person name="Senalik D."/>
            <person name="Zeng P."/>
            <person name="Satapoomin P."/>
            <person name="Huang J."/>
            <person name="Bowman M."/>
            <person name="Iovene M."/>
            <person name="Sanseverino W."/>
            <person name="Cavagnaro P."/>
            <person name="Yildiz M."/>
            <person name="Macko-Podgorni A."/>
            <person name="Moranska E."/>
            <person name="Grzebelus E."/>
            <person name="Grzebelus D."/>
            <person name="Ashrafi H."/>
            <person name="Zheng Z."/>
            <person name="Cheng S."/>
            <person name="Spooner D."/>
            <person name="Van Deynze A."/>
            <person name="Simon P."/>
        </authorList>
    </citation>
    <scope>NUCLEOTIDE SEQUENCE</scope>
    <source>
        <tissue evidence="1">Leaf</tissue>
    </source>
</reference>
<reference evidence="1" key="2">
    <citation type="submission" date="2022-03" db="EMBL/GenBank/DDBJ databases">
        <title>Draft title - Genomic analysis of global carrot germplasm unveils the trajectory of domestication and the origin of high carotenoid orange carrot.</title>
        <authorList>
            <person name="Iorizzo M."/>
            <person name="Ellison S."/>
            <person name="Senalik D."/>
            <person name="Macko-Podgorni A."/>
            <person name="Grzebelus D."/>
            <person name="Bostan H."/>
            <person name="Rolling W."/>
            <person name="Curaba J."/>
            <person name="Simon P."/>
        </authorList>
    </citation>
    <scope>NUCLEOTIDE SEQUENCE</scope>
    <source>
        <tissue evidence="1">Leaf</tissue>
    </source>
</reference>
<dbReference type="EMBL" id="CP093346">
    <property type="protein sequence ID" value="WOG96155.1"/>
    <property type="molecule type" value="Genomic_DNA"/>
</dbReference>
<dbReference type="AlphaFoldDB" id="A0A165WAZ7"/>
<sequence length="89" mass="10404">MFLHFSFFHNAIDFRVKQVGLLSKPEEAASPFFRLYFSVPVEARYLTCVRFNAVGIGTSLQMHMVLLYNHLLHLKVHHLKALLLLFLFL</sequence>
<evidence type="ECO:0000313" key="2">
    <source>
        <dbReference type="Proteomes" id="UP000077755"/>
    </source>
</evidence>
<evidence type="ECO:0000313" key="1">
    <source>
        <dbReference type="EMBL" id="WOG96155.1"/>
    </source>
</evidence>
<dbReference type="Gramene" id="KZM97337">
    <property type="protein sequence ID" value="KZM97337"/>
    <property type="gene ID" value="DCAR_015301"/>
</dbReference>
<accession>A0A165WAZ7</accession>
<name>A0A165WAZ7_DAUCS</name>